<dbReference type="Gene3D" id="1.10.1220.10">
    <property type="entry name" value="Met repressor-like"/>
    <property type="match status" value="1"/>
</dbReference>
<dbReference type="AlphaFoldDB" id="A0A0A1GV75"/>
<dbReference type="HOGENOM" id="CLU_154558_4_0_9"/>
<protein>
    <submittedName>
        <fullName evidence="1">DNA-damage-inducible protein J</fullName>
    </submittedName>
</protein>
<evidence type="ECO:0000313" key="2">
    <source>
        <dbReference type="Proteomes" id="UP000031620"/>
    </source>
</evidence>
<dbReference type="Pfam" id="PF04221">
    <property type="entry name" value="RelB"/>
    <property type="match status" value="1"/>
</dbReference>
<proteinExistence type="predicted"/>
<evidence type="ECO:0000313" key="1">
    <source>
        <dbReference type="EMBL" id="BAP84738.1"/>
    </source>
</evidence>
<reference evidence="1 2" key="1">
    <citation type="submission" date="2014-11" db="EMBL/GenBank/DDBJ databases">
        <title>Complete genome sequence and analysis of Lactobacillus hokkaidonensis LOOC260T.</title>
        <authorList>
            <person name="Tanizawa Y."/>
            <person name="Tohno M."/>
            <person name="Kaminuma E."/>
            <person name="Nakamura Y."/>
            <person name="Arita M."/>
        </authorList>
    </citation>
    <scope>NUCLEOTIDE SEQUENCE [LARGE SCALE GENOMIC DNA]</scope>
    <source>
        <strain evidence="1 2">LOOC260</strain>
    </source>
</reference>
<accession>A0A0A1GV75</accession>
<name>A0A0A1GV75_9LACO</name>
<sequence length="97" mass="10903">MDSLKNNHEKKRIQVAVDKNVAKEAETIMSEVGTNPTNLINMLYRAVISEGGIPFQAKLSKMQRAELTIQNYADSQKTIHITSADQLAKIWADEDDE</sequence>
<dbReference type="GO" id="GO:0006355">
    <property type="term" value="P:regulation of DNA-templated transcription"/>
    <property type="evidence" value="ECO:0007669"/>
    <property type="project" value="InterPro"/>
</dbReference>
<dbReference type="InterPro" id="IPR007337">
    <property type="entry name" value="RelB/DinJ"/>
</dbReference>
<dbReference type="InterPro" id="IPR013321">
    <property type="entry name" value="Arc_rbn_hlx_hlx"/>
</dbReference>
<gene>
    <name evidence="1" type="ORF">LOOC260_101600</name>
</gene>
<organism evidence="1 2">
    <name type="scientific">Paucilactobacillus hokkaidonensis JCM 18461</name>
    <dbReference type="NCBI Taxonomy" id="1291742"/>
    <lineage>
        <taxon>Bacteria</taxon>
        <taxon>Bacillati</taxon>
        <taxon>Bacillota</taxon>
        <taxon>Bacilli</taxon>
        <taxon>Lactobacillales</taxon>
        <taxon>Lactobacillaceae</taxon>
        <taxon>Paucilactobacillus</taxon>
    </lineage>
</organism>
<dbReference type="Proteomes" id="UP000031620">
    <property type="component" value="Chromosome"/>
</dbReference>
<dbReference type="KEGG" id="lho:LOOC260_101600"/>
<dbReference type="RefSeq" id="WP_041092176.1">
    <property type="nucleotide sequence ID" value="NZ_AP014680.1"/>
</dbReference>
<dbReference type="STRING" id="1291742.LOOC260_101600"/>
<dbReference type="EMBL" id="AP014680">
    <property type="protein sequence ID" value="BAP84738.1"/>
    <property type="molecule type" value="Genomic_DNA"/>
</dbReference>